<evidence type="ECO:0000313" key="5">
    <source>
        <dbReference type="Proteomes" id="UP000681967"/>
    </source>
</evidence>
<dbReference type="Proteomes" id="UP000681720">
    <property type="component" value="Unassembled WGS sequence"/>
</dbReference>
<feature type="non-terminal residue" evidence="2">
    <location>
        <position position="69"/>
    </location>
</feature>
<feature type="region of interest" description="Disordered" evidence="1">
    <location>
        <begin position="25"/>
        <end position="69"/>
    </location>
</feature>
<organism evidence="2 5">
    <name type="scientific">Rotaria magnacalcarata</name>
    <dbReference type="NCBI Taxonomy" id="392030"/>
    <lineage>
        <taxon>Eukaryota</taxon>
        <taxon>Metazoa</taxon>
        <taxon>Spiralia</taxon>
        <taxon>Gnathifera</taxon>
        <taxon>Rotifera</taxon>
        <taxon>Eurotatoria</taxon>
        <taxon>Bdelloidea</taxon>
        <taxon>Philodinida</taxon>
        <taxon>Philodinidae</taxon>
        <taxon>Rotaria</taxon>
    </lineage>
</organism>
<dbReference type="AlphaFoldDB" id="A0A8S2WYG6"/>
<proteinExistence type="predicted"/>
<name>A0A8S2WYG6_9BILA</name>
<evidence type="ECO:0000313" key="4">
    <source>
        <dbReference type="EMBL" id="CAF4790922.1"/>
    </source>
</evidence>
<gene>
    <name evidence="2" type="ORF">BYL167_LOCUS34508</name>
    <name evidence="4" type="ORF">BYL167_LOCUS47717</name>
    <name evidence="3" type="ORF">GIL414_LOCUS36078</name>
</gene>
<comment type="caution">
    <text evidence="2">The sequence shown here is derived from an EMBL/GenBank/DDBJ whole genome shotgun (WGS) entry which is preliminary data.</text>
</comment>
<evidence type="ECO:0000313" key="3">
    <source>
        <dbReference type="EMBL" id="CAF4532296.1"/>
    </source>
</evidence>
<protein>
    <submittedName>
        <fullName evidence="2">Uncharacterized protein</fullName>
    </submittedName>
</protein>
<dbReference type="EMBL" id="CAJOBH010137922">
    <property type="protein sequence ID" value="CAF4790922.1"/>
    <property type="molecule type" value="Genomic_DNA"/>
</dbReference>
<feature type="non-terminal residue" evidence="2">
    <location>
        <position position="1"/>
    </location>
</feature>
<feature type="compositionally biased region" description="Basic and acidic residues" evidence="1">
    <location>
        <begin position="29"/>
        <end position="38"/>
    </location>
</feature>
<reference evidence="2" key="1">
    <citation type="submission" date="2021-02" db="EMBL/GenBank/DDBJ databases">
        <authorList>
            <person name="Nowell W R."/>
        </authorList>
    </citation>
    <scope>NUCLEOTIDE SEQUENCE</scope>
</reference>
<evidence type="ECO:0000313" key="2">
    <source>
        <dbReference type="EMBL" id="CAF4467700.1"/>
    </source>
</evidence>
<dbReference type="Proteomes" id="UP000681967">
    <property type="component" value="Unassembled WGS sequence"/>
</dbReference>
<dbReference type="EMBL" id="CAJOBH010070081">
    <property type="protein sequence ID" value="CAF4467700.1"/>
    <property type="molecule type" value="Genomic_DNA"/>
</dbReference>
<dbReference type="EMBL" id="CAJOBJ010088773">
    <property type="protein sequence ID" value="CAF4532296.1"/>
    <property type="molecule type" value="Genomic_DNA"/>
</dbReference>
<evidence type="ECO:0000256" key="1">
    <source>
        <dbReference type="SAM" id="MobiDB-lite"/>
    </source>
</evidence>
<sequence length="69" mass="7892">PDDSDDDDLSICDEHSHLKYKFFTNETENSPKHKDIGSIKDLSISNGNSEKRLREQAEETDTTSIENNH</sequence>
<accession>A0A8S2WYG6</accession>